<keyword evidence="2" id="KW-1185">Reference proteome</keyword>
<comment type="caution">
    <text evidence="1">The sequence shown here is derived from an EMBL/GenBank/DDBJ whole genome shotgun (WGS) entry which is preliminary data.</text>
</comment>
<proteinExistence type="predicted"/>
<evidence type="ECO:0000313" key="1">
    <source>
        <dbReference type="EMBL" id="REE03158.1"/>
    </source>
</evidence>
<name>A0A3D9L9X1_9MICC</name>
<sequence length="36" mass="3867">MFDRLDLTGITPDTVEGLLLRRRNGAEPSAVAPATL</sequence>
<gene>
    <name evidence="1" type="ORF">C8E99_0962</name>
</gene>
<reference evidence="1 2" key="1">
    <citation type="submission" date="2018-07" db="EMBL/GenBank/DDBJ databases">
        <title>Sequencing the genomes of 1000 actinobacteria strains.</title>
        <authorList>
            <person name="Klenk H.-P."/>
        </authorList>
    </citation>
    <scope>NUCLEOTIDE SEQUENCE [LARGE SCALE GENOMIC DNA]</scope>
    <source>
        <strain evidence="1 2">DSM 14442</strain>
    </source>
</reference>
<accession>A0A3D9L9X1</accession>
<dbReference type="EMBL" id="QREH01000001">
    <property type="protein sequence ID" value="REE03158.1"/>
    <property type="molecule type" value="Genomic_DNA"/>
</dbReference>
<organism evidence="1 2">
    <name type="scientific">Citricoccus muralis</name>
    <dbReference type="NCBI Taxonomy" id="169134"/>
    <lineage>
        <taxon>Bacteria</taxon>
        <taxon>Bacillati</taxon>
        <taxon>Actinomycetota</taxon>
        <taxon>Actinomycetes</taxon>
        <taxon>Micrococcales</taxon>
        <taxon>Micrococcaceae</taxon>
        <taxon>Citricoccus</taxon>
    </lineage>
</organism>
<dbReference type="Proteomes" id="UP000256727">
    <property type="component" value="Unassembled WGS sequence"/>
</dbReference>
<dbReference type="AlphaFoldDB" id="A0A3D9L9X1"/>
<evidence type="ECO:0000313" key="2">
    <source>
        <dbReference type="Proteomes" id="UP000256727"/>
    </source>
</evidence>
<protein>
    <submittedName>
        <fullName evidence="1">Uncharacterized protein</fullName>
    </submittedName>
</protein>